<keyword evidence="4" id="KW-0949">S-adenosyl-L-methionine</keyword>
<dbReference type="Pfam" id="PF20466">
    <property type="entry name" value="MmeI_TRD"/>
    <property type="match status" value="1"/>
</dbReference>
<dbReference type="EC" id="2.1.1.72" evidence="1"/>
<evidence type="ECO:0000256" key="4">
    <source>
        <dbReference type="ARBA" id="ARBA00022691"/>
    </source>
</evidence>
<evidence type="ECO:0000313" key="9">
    <source>
        <dbReference type="EMBL" id="MCQ8181010.1"/>
    </source>
</evidence>
<sequence length="1454" mass="163596">MSFNDTNTEWLSLIEISGPFLAVPVLKEVFPQGLEQLDANKRKRLRQAYEEWRDGLENDDPHFPELHQAWIDEVLARGLELDEDGRGDVLKRSSAIPDELIVDLPEYGMKLVPDAAVIDEQSGNALMLVQTFPVHTDLEATSKRDGWATSPAERMVNLCRKTGCRLGLLTNGERWMLVDAPVGAVTTFASWYARLWGQEPVTLQAFVHLLGIRRFFVDESERLPALFDRSLKHQDEVTEALGEQVRRAVEVLIQALDKADLDRDRTLLANVSTAEIYEAALTVMMRLVFLLSAEERGLLLLGDERYEAHYALSTLRMQLRSDSAEILERRWDAWSRLLALFRAVYGGIEHENLRMPALGGSLFDPDRFPFLEGRDKHSQWRTDPAKPLPIDNRTVLLLLDAIQQFQGRTLSYRALDVEQIGYVYEGLLERTVKRAKDVTLELRATSTAKVPWVTLTELDIARKADDEKLADLLRERSGSSASRIRNDLAKAVDDVLADKLLTACHADVALRDRVKPYANLLRVDPWGYPLVYPTGSFMVTTGSDRRETGTHYTPKSLTEAIVTETLTPVAYVGPAEGKPREVWQLKSAAELLDLKICDPAMGSGAFLVQVCRWLAERLVEAWSQAESAGKYVTVDGEVRDAVTDEESLPRDDEERIVIARRLIAERCLYGVDLNPLAVELAKLSIWLVTLAKGRPFGFLDHNLRCGDSLLGIHRLDQLTELSMTPGQKNTQMRIFGRNIEQAVAEAIELRKRLRQMPIRDIHDVEAMARLDTEAKAKLEAPERIADAFVGEVFRTGGNQNALDAALMTLSIEAEQYLQGNTDAKNQLRRRANFGLSIDLPDDKNSRQPFHWPLEFPEVFKHERGGFDGIVGNPPFLGGQRITGVAGTAFRDWLVDHIAEGRRGSADLVAYFFLRSWSLLRDSGGFGLLAVNTIAEGDTRQVGLEAMVGAGVVIYAAYPNEAWPGKAAVVTSRVHVHKGDWRGGRSLLGRPAPFISAFLSDQEEWSPMRLKANEGIAYQGSIVLGMGFVLLPDQARRMLDADPRNGEVIFPYINGDDLNSDPEQKPSRWVINFWDWPEAKARTYKLPYEWLEVNVKAERLANKDKGAREKWWLFLRARSELYHAIGRGRDFERHPVGWSSETCQMESVFCLSRVTKFIAPAVTPSNYVWSDSMVVFCSDSFALLGLLFSQFHEVWVRKNASRLESRLRYTPSDALETLPLPLVFPDDLGTIARRFLDSRAAVSRDFGIGLTDVYNRIHNDTDRDPRIEALRELQREIDTTVMSAYGWDDLDLGHGFHEVPYLPENDRVRFTISEPARVEVLRRLSELNRQRYEAEVAAGLHGKSNTKIKSTPKSKSKPSSVQQSIQTSLFDTPVPSPEPSASSQSSKRGNSWGSNASDQILAWLEAHKGWFTKSAILNGCGADPGCWSDALNELISDEFVETQGDESCMKFRAKP</sequence>
<dbReference type="SUPFAM" id="SSF53335">
    <property type="entry name" value="S-adenosyl-L-methionine-dependent methyltransferases"/>
    <property type="match status" value="1"/>
</dbReference>
<dbReference type="Proteomes" id="UP001524569">
    <property type="component" value="Unassembled WGS sequence"/>
</dbReference>
<protein>
    <recommendedName>
        <fullName evidence="1">site-specific DNA-methyltransferase (adenine-specific)</fullName>
        <ecNumber evidence="1">2.1.1.72</ecNumber>
    </recommendedName>
</protein>
<dbReference type="Pfam" id="PF07669">
    <property type="entry name" value="Eco57I"/>
    <property type="match status" value="1"/>
</dbReference>
<dbReference type="RefSeq" id="WP_033155959.1">
    <property type="nucleotide sequence ID" value="NZ_JANIBM010000006.1"/>
</dbReference>
<dbReference type="PROSITE" id="PS00092">
    <property type="entry name" value="N6_MTASE"/>
    <property type="match status" value="1"/>
</dbReference>
<dbReference type="EMBL" id="JANIBM010000006">
    <property type="protein sequence ID" value="MCQ8181010.1"/>
    <property type="molecule type" value="Genomic_DNA"/>
</dbReference>
<comment type="catalytic activity">
    <reaction evidence="5">
        <text>a 2'-deoxyadenosine in DNA + S-adenosyl-L-methionine = an N(6)-methyl-2'-deoxyadenosine in DNA + S-adenosyl-L-homocysteine + H(+)</text>
        <dbReference type="Rhea" id="RHEA:15197"/>
        <dbReference type="Rhea" id="RHEA-COMP:12418"/>
        <dbReference type="Rhea" id="RHEA-COMP:12419"/>
        <dbReference type="ChEBI" id="CHEBI:15378"/>
        <dbReference type="ChEBI" id="CHEBI:57856"/>
        <dbReference type="ChEBI" id="CHEBI:59789"/>
        <dbReference type="ChEBI" id="CHEBI:90615"/>
        <dbReference type="ChEBI" id="CHEBI:90616"/>
        <dbReference type="EC" id="2.1.1.72"/>
    </reaction>
</comment>
<feature type="compositionally biased region" description="Polar residues" evidence="6">
    <location>
        <begin position="1360"/>
        <end position="1369"/>
    </location>
</feature>
<evidence type="ECO:0000259" key="8">
    <source>
        <dbReference type="Pfam" id="PF20466"/>
    </source>
</evidence>
<dbReference type="InterPro" id="IPR046820">
    <property type="entry name" value="MmeI_TRD"/>
</dbReference>
<dbReference type="InterPro" id="IPR029063">
    <property type="entry name" value="SAM-dependent_MTases_sf"/>
</dbReference>
<evidence type="ECO:0000259" key="7">
    <source>
        <dbReference type="Pfam" id="PF07669"/>
    </source>
</evidence>
<evidence type="ECO:0000256" key="2">
    <source>
        <dbReference type="ARBA" id="ARBA00022603"/>
    </source>
</evidence>
<comment type="caution">
    <text evidence="9">The sequence shown here is derived from an EMBL/GenBank/DDBJ whole genome shotgun (WGS) entry which is preliminary data.</text>
</comment>
<evidence type="ECO:0000313" key="10">
    <source>
        <dbReference type="Proteomes" id="UP001524569"/>
    </source>
</evidence>
<evidence type="ECO:0000256" key="5">
    <source>
        <dbReference type="ARBA" id="ARBA00047942"/>
    </source>
</evidence>
<gene>
    <name evidence="9" type="ORF">NP603_07815</name>
</gene>
<dbReference type="PRINTS" id="PR00507">
    <property type="entry name" value="N12N6MTFRASE"/>
</dbReference>
<name>A0ABT1UH40_9GAMM</name>
<dbReference type="InterPro" id="IPR002052">
    <property type="entry name" value="DNA_methylase_N6_adenine_CS"/>
</dbReference>
<feature type="compositionally biased region" description="Basic residues" evidence="6">
    <location>
        <begin position="1343"/>
        <end position="1355"/>
    </location>
</feature>
<organism evidence="9 10">
    <name type="scientific">Methylomonas aurea</name>
    <dbReference type="NCBI Taxonomy" id="2952224"/>
    <lineage>
        <taxon>Bacteria</taxon>
        <taxon>Pseudomonadati</taxon>
        <taxon>Pseudomonadota</taxon>
        <taxon>Gammaproteobacteria</taxon>
        <taxon>Methylococcales</taxon>
        <taxon>Methylococcaceae</taxon>
        <taxon>Methylomonas</taxon>
    </lineage>
</organism>
<keyword evidence="10" id="KW-1185">Reference proteome</keyword>
<accession>A0ABT1UH40</accession>
<evidence type="ECO:0000256" key="3">
    <source>
        <dbReference type="ARBA" id="ARBA00022679"/>
    </source>
</evidence>
<dbReference type="PANTHER" id="PTHR33841">
    <property type="entry name" value="DNA METHYLTRANSFERASE YEEA-RELATED"/>
    <property type="match status" value="1"/>
</dbReference>
<keyword evidence="2" id="KW-0489">Methyltransferase</keyword>
<evidence type="ECO:0000256" key="6">
    <source>
        <dbReference type="SAM" id="MobiDB-lite"/>
    </source>
</evidence>
<keyword evidence="3" id="KW-0808">Transferase</keyword>
<feature type="domain" description="MmeI-like target recognition" evidence="8">
    <location>
        <begin position="1149"/>
        <end position="1220"/>
    </location>
</feature>
<dbReference type="InterPro" id="IPR050953">
    <property type="entry name" value="N4_N6_ade-DNA_methylase"/>
</dbReference>
<feature type="domain" description="Type II methyltransferase M.TaqI-like" evidence="7">
    <location>
        <begin position="667"/>
        <end position="934"/>
    </location>
</feature>
<evidence type="ECO:0000256" key="1">
    <source>
        <dbReference type="ARBA" id="ARBA00011900"/>
    </source>
</evidence>
<dbReference type="Gene3D" id="3.40.50.150">
    <property type="entry name" value="Vaccinia Virus protein VP39"/>
    <property type="match status" value="2"/>
</dbReference>
<feature type="region of interest" description="Disordered" evidence="6">
    <location>
        <begin position="1342"/>
        <end position="1392"/>
    </location>
</feature>
<dbReference type="PANTHER" id="PTHR33841:SF1">
    <property type="entry name" value="DNA METHYLTRANSFERASE A"/>
    <property type="match status" value="1"/>
</dbReference>
<reference evidence="9 10" key="1">
    <citation type="submission" date="2022-07" db="EMBL/GenBank/DDBJ databases">
        <title>Methylomonas rivi sp. nov., Methylomonas rosea sp. nov., Methylomonas aureus sp. nov. and Methylomonas subterranea sp. nov., four novel methanotrophs isolated from a freshwater creek and the deep terrestrial subsurface.</title>
        <authorList>
            <person name="Abin C."/>
            <person name="Sankaranarayanan K."/>
            <person name="Garner C."/>
            <person name="Sindelar R."/>
            <person name="Kotary K."/>
            <person name="Garner R."/>
            <person name="Barclay S."/>
            <person name="Lawson P."/>
            <person name="Krumholz L."/>
        </authorList>
    </citation>
    <scope>NUCLEOTIDE SEQUENCE [LARGE SCALE GENOMIC DNA]</scope>
    <source>
        <strain evidence="9 10">SURF-1</strain>
    </source>
</reference>
<proteinExistence type="predicted"/>
<dbReference type="InterPro" id="IPR011639">
    <property type="entry name" value="MethylTrfase_TaqI-like_dom"/>
</dbReference>